<gene>
    <name evidence="1" type="ORF">IQ230_15130</name>
</gene>
<protein>
    <submittedName>
        <fullName evidence="1">Uncharacterized protein</fullName>
    </submittedName>
</protein>
<organism evidence="1 2">
    <name type="scientific">Gloeocapsopsis crepidinum LEGE 06123</name>
    <dbReference type="NCBI Taxonomy" id="588587"/>
    <lineage>
        <taxon>Bacteria</taxon>
        <taxon>Bacillati</taxon>
        <taxon>Cyanobacteriota</taxon>
        <taxon>Cyanophyceae</taxon>
        <taxon>Oscillatoriophycideae</taxon>
        <taxon>Chroococcales</taxon>
        <taxon>Chroococcaceae</taxon>
        <taxon>Gloeocapsopsis</taxon>
    </lineage>
</organism>
<sequence length="54" mass="5905">MAAKLQAVSITQPMAEPKSQLPATLLSFLDNSPVIRIGIFFARNHLIFYGDANS</sequence>
<accession>A0ABR9UTQ3</accession>
<proteinExistence type="predicted"/>
<dbReference type="Proteomes" id="UP000651156">
    <property type="component" value="Unassembled WGS sequence"/>
</dbReference>
<evidence type="ECO:0000313" key="2">
    <source>
        <dbReference type="Proteomes" id="UP000651156"/>
    </source>
</evidence>
<keyword evidence="2" id="KW-1185">Reference proteome</keyword>
<reference evidence="1 2" key="1">
    <citation type="submission" date="2020-10" db="EMBL/GenBank/DDBJ databases">
        <authorList>
            <person name="Castelo-Branco R."/>
            <person name="Eusebio N."/>
            <person name="Adriana R."/>
            <person name="Vieira A."/>
            <person name="Brugerolle De Fraissinette N."/>
            <person name="Rezende De Castro R."/>
            <person name="Schneider M.P."/>
            <person name="Vasconcelos V."/>
            <person name="Leao P.N."/>
        </authorList>
    </citation>
    <scope>NUCLEOTIDE SEQUENCE [LARGE SCALE GENOMIC DNA]</scope>
    <source>
        <strain evidence="1 2">LEGE 06123</strain>
    </source>
</reference>
<evidence type="ECO:0000313" key="1">
    <source>
        <dbReference type="EMBL" id="MBE9191657.1"/>
    </source>
</evidence>
<name>A0ABR9UTQ3_9CHRO</name>
<dbReference type="RefSeq" id="WP_193932787.1">
    <property type="nucleotide sequence ID" value="NZ_CAWPMZ010000069.1"/>
</dbReference>
<dbReference type="EMBL" id="JADEWN010000037">
    <property type="protein sequence ID" value="MBE9191657.1"/>
    <property type="molecule type" value="Genomic_DNA"/>
</dbReference>
<comment type="caution">
    <text evidence="1">The sequence shown here is derived from an EMBL/GenBank/DDBJ whole genome shotgun (WGS) entry which is preliminary data.</text>
</comment>